<dbReference type="Proteomes" id="UP000192923">
    <property type="component" value="Unassembled WGS sequence"/>
</dbReference>
<organism evidence="1 2">
    <name type="scientific">Methylomagnum ishizawai</name>
    <dbReference type="NCBI Taxonomy" id="1760988"/>
    <lineage>
        <taxon>Bacteria</taxon>
        <taxon>Pseudomonadati</taxon>
        <taxon>Pseudomonadota</taxon>
        <taxon>Gammaproteobacteria</taxon>
        <taxon>Methylococcales</taxon>
        <taxon>Methylococcaceae</taxon>
        <taxon>Methylomagnum</taxon>
    </lineage>
</organism>
<evidence type="ECO:0000313" key="2">
    <source>
        <dbReference type="Proteomes" id="UP000192923"/>
    </source>
</evidence>
<keyword evidence="2" id="KW-1185">Reference proteome</keyword>
<dbReference type="EMBL" id="FXAM01000001">
    <property type="protein sequence ID" value="SMF95011.1"/>
    <property type="molecule type" value="Genomic_DNA"/>
</dbReference>
<protein>
    <submittedName>
        <fullName evidence="1">Type II restriction enzyme</fullName>
    </submittedName>
</protein>
<reference evidence="1 2" key="1">
    <citation type="submission" date="2016-12" db="EMBL/GenBank/DDBJ databases">
        <authorList>
            <person name="Song W.-J."/>
            <person name="Kurnit D.M."/>
        </authorList>
    </citation>
    <scope>NUCLEOTIDE SEQUENCE [LARGE SCALE GENOMIC DNA]</scope>
    <source>
        <strain evidence="1 2">175</strain>
    </source>
</reference>
<dbReference type="STRING" id="1760988.SAMN02949497_2351"/>
<dbReference type="AlphaFoldDB" id="A0A1Y6CXC5"/>
<accession>A0A1Y6CXC5</accession>
<proteinExistence type="predicted"/>
<evidence type="ECO:0000313" key="1">
    <source>
        <dbReference type="EMBL" id="SMF95011.1"/>
    </source>
</evidence>
<sequence length="440" mass="48911">MLETAPLTELIDRYKSDSESVYNTWFINGGERMKAFRTIRRGVRDVVDGIAEGTFGNDFKGSPLETVLAAITEQKQVFEGAAHPFYWKPKLRIPDIYENEANKHKFGGFLQACLATNQTERILAEISGLADARIKGLGPAVANILYFLHPTAIPPFNTAMLNGFNALFADKKKLGSWESYLAMREVILNANERVRNHLSKDLGAFSGLLYEIGTGRLPIGNNTEAVPALEKAKLEKAAQARHSAVLEERREESEHTRIQHLLITIGRALRYEVHVARNDRHRAYDGQSFALLTVPDLPPREWPDEVRETVRLIDVLWLEPGTGEIVGAFEVEKSTSIYSGILRLEDLARSIPDCGCDLYLVAPNRREKEVMAQLARPAFRHSLDGLPIAFIPFGDLSEHCKAICTFGENRSILKKIARTLPGGVGNNPAGLHILEGHGGP</sequence>
<gene>
    <name evidence="1" type="ORF">SAMN02949497_2351</name>
</gene>
<name>A0A1Y6CXC5_9GAMM</name>